<dbReference type="SUPFAM" id="SSF53720">
    <property type="entry name" value="ALDH-like"/>
    <property type="match status" value="1"/>
</dbReference>
<evidence type="ECO:0000256" key="1">
    <source>
        <dbReference type="ARBA" id="ARBA00004985"/>
    </source>
</evidence>
<comment type="catalytic activity">
    <reaction evidence="6 7">
        <text>L-glutamate 5-semialdehyde + phosphate + NADP(+) = L-glutamyl 5-phosphate + NADPH + H(+)</text>
        <dbReference type="Rhea" id="RHEA:19541"/>
        <dbReference type="ChEBI" id="CHEBI:15378"/>
        <dbReference type="ChEBI" id="CHEBI:43474"/>
        <dbReference type="ChEBI" id="CHEBI:57783"/>
        <dbReference type="ChEBI" id="CHEBI:58066"/>
        <dbReference type="ChEBI" id="CHEBI:58274"/>
        <dbReference type="ChEBI" id="CHEBI:58349"/>
        <dbReference type="EC" id="1.2.1.41"/>
    </reaction>
</comment>
<dbReference type="PROSITE" id="PS01223">
    <property type="entry name" value="PROA"/>
    <property type="match status" value="1"/>
</dbReference>
<dbReference type="Gene3D" id="3.40.605.10">
    <property type="entry name" value="Aldehyde Dehydrogenase, Chain A, domain 1"/>
    <property type="match status" value="1"/>
</dbReference>
<evidence type="ECO:0000256" key="4">
    <source>
        <dbReference type="ARBA" id="ARBA00022857"/>
    </source>
</evidence>
<accession>A0ABZ3J0R6</accession>
<dbReference type="RefSeq" id="WP_093794902.1">
    <property type="nucleotide sequence ID" value="NZ_CP155571.1"/>
</dbReference>
<dbReference type="PANTHER" id="PTHR11063:SF8">
    <property type="entry name" value="DELTA-1-PYRROLINE-5-CARBOXYLATE SYNTHASE"/>
    <property type="match status" value="1"/>
</dbReference>
<dbReference type="InterPro" id="IPR000965">
    <property type="entry name" value="GPR_dom"/>
</dbReference>
<evidence type="ECO:0000256" key="2">
    <source>
        <dbReference type="ARBA" id="ARBA00022605"/>
    </source>
</evidence>
<dbReference type="InterPro" id="IPR015590">
    <property type="entry name" value="Aldehyde_DH_dom"/>
</dbReference>
<keyword evidence="10" id="KW-1185">Reference proteome</keyword>
<dbReference type="EC" id="1.2.1.41" evidence="7"/>
<keyword evidence="7" id="KW-0963">Cytoplasm</keyword>
<dbReference type="Gene3D" id="3.40.309.10">
    <property type="entry name" value="Aldehyde Dehydrogenase, Chain A, domain 2"/>
    <property type="match status" value="1"/>
</dbReference>
<dbReference type="Proteomes" id="UP000216052">
    <property type="component" value="Chromosome"/>
</dbReference>
<keyword evidence="3 7" id="KW-0641">Proline biosynthesis</keyword>
<dbReference type="GO" id="GO:0004350">
    <property type="term" value="F:glutamate-5-semialdehyde dehydrogenase activity"/>
    <property type="evidence" value="ECO:0007669"/>
    <property type="project" value="UniProtKB-EC"/>
</dbReference>
<gene>
    <name evidence="7 9" type="primary">proA</name>
    <name evidence="9" type="ORF">SPACI_019930</name>
</gene>
<dbReference type="NCBIfam" id="NF001221">
    <property type="entry name" value="PRK00197.1"/>
    <property type="match status" value="1"/>
</dbReference>
<dbReference type="PANTHER" id="PTHR11063">
    <property type="entry name" value="GLUTAMATE SEMIALDEHYDE DEHYDROGENASE"/>
    <property type="match status" value="1"/>
</dbReference>
<evidence type="ECO:0000256" key="5">
    <source>
        <dbReference type="ARBA" id="ARBA00023002"/>
    </source>
</evidence>
<dbReference type="CDD" id="cd07079">
    <property type="entry name" value="ALDH_F18-19_ProA-GPR"/>
    <property type="match status" value="1"/>
</dbReference>
<protein>
    <recommendedName>
        <fullName evidence="7">Gamma-glutamyl phosphate reductase</fullName>
        <shortName evidence="7">GPR</shortName>
        <ecNumber evidence="7">1.2.1.41</ecNumber>
    </recommendedName>
    <alternativeName>
        <fullName evidence="7">Glutamate-5-semialdehyde dehydrogenase</fullName>
    </alternativeName>
    <alternativeName>
        <fullName evidence="7">Glutamyl-gamma-semialdehyde dehydrogenase</fullName>
        <shortName evidence="7">GSA dehydrogenase</shortName>
    </alternativeName>
</protein>
<comment type="similarity">
    <text evidence="7">Belongs to the gamma-glutamyl phosphate reductase family.</text>
</comment>
<dbReference type="HAMAP" id="MF_00412">
    <property type="entry name" value="ProA"/>
    <property type="match status" value="1"/>
</dbReference>
<dbReference type="NCBIfam" id="TIGR00407">
    <property type="entry name" value="proA"/>
    <property type="match status" value="1"/>
</dbReference>
<dbReference type="InterPro" id="IPR016163">
    <property type="entry name" value="Ald_DH_C"/>
</dbReference>
<feature type="domain" description="Aldehyde dehydrogenase" evidence="8">
    <location>
        <begin position="12"/>
        <end position="284"/>
    </location>
</feature>
<dbReference type="Pfam" id="PF00171">
    <property type="entry name" value="Aldedh"/>
    <property type="match status" value="1"/>
</dbReference>
<organism evidence="9 10">
    <name type="scientific">Sporomusa acidovorans (strain ATCC 49682 / DSM 3132 / Mol)</name>
    <dbReference type="NCBI Taxonomy" id="1123286"/>
    <lineage>
        <taxon>Bacteria</taxon>
        <taxon>Bacillati</taxon>
        <taxon>Bacillota</taxon>
        <taxon>Negativicutes</taxon>
        <taxon>Selenomonadales</taxon>
        <taxon>Sporomusaceae</taxon>
        <taxon>Sporomusa</taxon>
    </lineage>
</organism>
<keyword evidence="4 7" id="KW-0521">NADP</keyword>
<evidence type="ECO:0000256" key="6">
    <source>
        <dbReference type="ARBA" id="ARBA00049024"/>
    </source>
</evidence>
<keyword evidence="5 7" id="KW-0560">Oxidoreductase</keyword>
<dbReference type="InterPro" id="IPR016161">
    <property type="entry name" value="Ald_DH/histidinol_DH"/>
</dbReference>
<keyword evidence="2 7" id="KW-0028">Amino-acid biosynthesis</keyword>
<dbReference type="InterPro" id="IPR016162">
    <property type="entry name" value="Ald_DH_N"/>
</dbReference>
<dbReference type="InterPro" id="IPR012134">
    <property type="entry name" value="Glu-5-SA_DH"/>
</dbReference>
<evidence type="ECO:0000313" key="9">
    <source>
        <dbReference type="EMBL" id="XFO71948.1"/>
    </source>
</evidence>
<name>A0ABZ3J0R6_SPOA4</name>
<reference evidence="9" key="1">
    <citation type="submission" date="2024-05" db="EMBL/GenBank/DDBJ databases">
        <title>Isolation and characterization of Sporomusa carbonis sp. nov., a carboxydotrophic hydrogenogen in the genus of Sporomusa isolated from a charcoal burning pile.</title>
        <authorList>
            <person name="Boeer T."/>
            <person name="Rosenbaum F."/>
            <person name="Eysell L."/>
            <person name="Mueller V."/>
            <person name="Daniel R."/>
            <person name="Poehlein A."/>
        </authorList>
    </citation>
    <scope>NUCLEOTIDE SEQUENCE [LARGE SCALE GENOMIC DNA]</scope>
    <source>
        <strain evidence="9">DSM 3132</strain>
    </source>
</reference>
<evidence type="ECO:0000256" key="3">
    <source>
        <dbReference type="ARBA" id="ARBA00022650"/>
    </source>
</evidence>
<evidence type="ECO:0000313" key="10">
    <source>
        <dbReference type="Proteomes" id="UP000216052"/>
    </source>
</evidence>
<dbReference type="PIRSF" id="PIRSF000151">
    <property type="entry name" value="GPR"/>
    <property type="match status" value="1"/>
</dbReference>
<comment type="function">
    <text evidence="7">Catalyzes the NADPH-dependent reduction of L-glutamate 5-phosphate into L-glutamate 5-semialdehyde and phosphate. The product spontaneously undergoes cyclization to form 1-pyrroline-5-carboxylate.</text>
</comment>
<comment type="subcellular location">
    <subcellularLocation>
        <location evidence="7">Cytoplasm</location>
    </subcellularLocation>
</comment>
<sequence>MDYMTELTAKGKAAKQAARKLAILSATVKNKALVAMAAALAAKQDAIIAANAKDVDRAVANNMPKPLIDRLLLNEARIKTMADALRQIAVLADPVGETVSGWQRPNGLAIIKVRVPLGVIGIIYEARPNVTVDAAGLCLKAGNAVILRGGSEAIDSNKVITQIIGEAAYAAGVPAGAIALVETTDRQAVTAMLKLNEYVDVIIPRGGAGLIRTVVENSTVPVIETGTGVCHTFVDATADLGMAQDIAFNAKVSRPGVCNAMETLLVHEVVAAQFLPDMLERYFKAGVEIRGCNQTRQYHPAVKPATTEDWAAEFLDLILAVRVVSGLEEAIEHIAAYSTRHSEAIITRDYDNARRFQREVDAAAVYVNASTRFTDGFEFGFGAEIGISTQKLHARGPMGLAELTTVKYLVNGTGQIR</sequence>
<dbReference type="EMBL" id="CP155571">
    <property type="protein sequence ID" value="XFO71948.1"/>
    <property type="molecule type" value="Genomic_DNA"/>
</dbReference>
<evidence type="ECO:0000259" key="8">
    <source>
        <dbReference type="Pfam" id="PF00171"/>
    </source>
</evidence>
<evidence type="ECO:0000256" key="7">
    <source>
        <dbReference type="HAMAP-Rule" id="MF_00412"/>
    </source>
</evidence>
<comment type="pathway">
    <text evidence="1 7">Amino-acid biosynthesis; L-proline biosynthesis; L-glutamate 5-semialdehyde from L-glutamate: step 2/2.</text>
</comment>
<proteinExistence type="inferred from homology"/>
<dbReference type="InterPro" id="IPR020593">
    <property type="entry name" value="G-glutamylP_reductase_CS"/>
</dbReference>